<name>A0A392SFP0_9FABA</name>
<dbReference type="AlphaFoldDB" id="A0A392SFP0"/>
<keyword evidence="2" id="KW-1185">Reference proteome</keyword>
<protein>
    <submittedName>
        <fullName evidence="1">Uncharacterized protein</fullName>
    </submittedName>
</protein>
<evidence type="ECO:0000313" key="1">
    <source>
        <dbReference type="EMBL" id="MCI47014.1"/>
    </source>
</evidence>
<dbReference type="EMBL" id="LXQA010366069">
    <property type="protein sequence ID" value="MCI47014.1"/>
    <property type="molecule type" value="Genomic_DNA"/>
</dbReference>
<comment type="caution">
    <text evidence="1">The sequence shown here is derived from an EMBL/GenBank/DDBJ whole genome shotgun (WGS) entry which is preliminary data.</text>
</comment>
<sequence length="67" mass="7208">KKEGVFSVSRALRRKAWRGAPICGTSVGLGLGWTRVAQIHAVRRANSCVLHARCAGCWARGASMKSI</sequence>
<evidence type="ECO:0000313" key="2">
    <source>
        <dbReference type="Proteomes" id="UP000265520"/>
    </source>
</evidence>
<accession>A0A392SFP0</accession>
<feature type="non-terminal residue" evidence="1">
    <location>
        <position position="1"/>
    </location>
</feature>
<dbReference type="Proteomes" id="UP000265520">
    <property type="component" value="Unassembled WGS sequence"/>
</dbReference>
<organism evidence="1 2">
    <name type="scientific">Trifolium medium</name>
    <dbReference type="NCBI Taxonomy" id="97028"/>
    <lineage>
        <taxon>Eukaryota</taxon>
        <taxon>Viridiplantae</taxon>
        <taxon>Streptophyta</taxon>
        <taxon>Embryophyta</taxon>
        <taxon>Tracheophyta</taxon>
        <taxon>Spermatophyta</taxon>
        <taxon>Magnoliopsida</taxon>
        <taxon>eudicotyledons</taxon>
        <taxon>Gunneridae</taxon>
        <taxon>Pentapetalae</taxon>
        <taxon>rosids</taxon>
        <taxon>fabids</taxon>
        <taxon>Fabales</taxon>
        <taxon>Fabaceae</taxon>
        <taxon>Papilionoideae</taxon>
        <taxon>50 kb inversion clade</taxon>
        <taxon>NPAAA clade</taxon>
        <taxon>Hologalegina</taxon>
        <taxon>IRL clade</taxon>
        <taxon>Trifolieae</taxon>
        <taxon>Trifolium</taxon>
    </lineage>
</organism>
<proteinExistence type="predicted"/>
<reference evidence="1 2" key="1">
    <citation type="journal article" date="2018" name="Front. Plant Sci.">
        <title>Red Clover (Trifolium pratense) and Zigzag Clover (T. medium) - A Picture of Genomic Similarities and Differences.</title>
        <authorList>
            <person name="Dluhosova J."/>
            <person name="Istvanek J."/>
            <person name="Nedelnik J."/>
            <person name="Repkova J."/>
        </authorList>
    </citation>
    <scope>NUCLEOTIDE SEQUENCE [LARGE SCALE GENOMIC DNA]</scope>
    <source>
        <strain evidence="2">cv. 10/8</strain>
        <tissue evidence="1">Leaf</tissue>
    </source>
</reference>